<feature type="domain" description="DUF3638" evidence="8">
    <location>
        <begin position="1994"/>
        <end position="2135"/>
    </location>
</feature>
<organism evidence="10 11">
    <name type="scientific">Perkinsus olseni</name>
    <name type="common">Perkinsus atlanticus</name>
    <dbReference type="NCBI Taxonomy" id="32597"/>
    <lineage>
        <taxon>Eukaryota</taxon>
        <taxon>Sar</taxon>
        <taxon>Alveolata</taxon>
        <taxon>Perkinsozoa</taxon>
        <taxon>Perkinsea</taxon>
        <taxon>Perkinsida</taxon>
        <taxon>Perkinsidae</taxon>
        <taxon>Perkinsus</taxon>
    </lineage>
</organism>
<evidence type="ECO:0000256" key="6">
    <source>
        <dbReference type="ARBA" id="ARBA00022807"/>
    </source>
</evidence>
<evidence type="ECO:0000256" key="2">
    <source>
        <dbReference type="ARBA" id="ARBA00012759"/>
    </source>
</evidence>
<evidence type="ECO:0000313" key="10">
    <source>
        <dbReference type="EMBL" id="KAF4687849.1"/>
    </source>
</evidence>
<name>A0A7J6NVG4_PEROL</name>
<keyword evidence="6" id="KW-0788">Thiol protease</keyword>
<evidence type="ECO:0000256" key="5">
    <source>
        <dbReference type="ARBA" id="ARBA00022801"/>
    </source>
</evidence>
<dbReference type="Gene3D" id="3.40.50.300">
    <property type="entry name" value="P-loop containing nucleotide triphosphate hydrolases"/>
    <property type="match status" value="1"/>
</dbReference>
<evidence type="ECO:0000256" key="1">
    <source>
        <dbReference type="ARBA" id="ARBA00000707"/>
    </source>
</evidence>
<evidence type="ECO:0000259" key="8">
    <source>
        <dbReference type="Pfam" id="PF12340"/>
    </source>
</evidence>
<dbReference type="Pfam" id="PF12340">
    <property type="entry name" value="DUF3638"/>
    <property type="match status" value="1"/>
</dbReference>
<feature type="region of interest" description="Disordered" evidence="7">
    <location>
        <begin position="2457"/>
        <end position="2477"/>
    </location>
</feature>
<dbReference type="GO" id="GO:0070530">
    <property type="term" value="F:K63-linked polyubiquitin modification-dependent protein binding"/>
    <property type="evidence" value="ECO:0007669"/>
    <property type="project" value="TreeGrafter"/>
</dbReference>
<accession>A0A7J6NVG4</accession>
<evidence type="ECO:0000313" key="11">
    <source>
        <dbReference type="Proteomes" id="UP000541610"/>
    </source>
</evidence>
<evidence type="ECO:0000259" key="9">
    <source>
        <dbReference type="Pfam" id="PF12359"/>
    </source>
</evidence>
<dbReference type="OrthoDB" id="2684236at2759"/>
<keyword evidence="5" id="KW-0378">Hydrolase</keyword>
<dbReference type="SUPFAM" id="SSF52540">
    <property type="entry name" value="P-loop containing nucleoside triphosphate hydrolases"/>
    <property type="match status" value="1"/>
</dbReference>
<feature type="region of interest" description="Disordered" evidence="7">
    <location>
        <begin position="2903"/>
        <end position="2930"/>
    </location>
</feature>
<comment type="caution">
    <text evidence="10">The sequence shown here is derived from an EMBL/GenBank/DDBJ whole genome shotgun (WGS) entry which is preliminary data.</text>
</comment>
<gene>
    <name evidence="10" type="ORF">FOZ60_003467</name>
</gene>
<sequence>MMDLPENVTADASTPSAAESLAHSPFMDAVLTDLLCDASIPLASSSDDENVGASTPKRSAKELVDRAASAAEKSKRKLTHKAQNRLIHSAASEYGMDGCLPEVVVGATQPREVLMDEVSESAETGTVESMQGTLGIFSMVLGRITGIPQSVKNVFAAACSVCRAVPRPVPKKASPEVSLSIDFAVTLKDYHSSPQRLPVYLLELVISVTAKIRQLAAGQIVMIPAGFPGRMVLILVRAVSDQKCQVAMACCGGRALRYFPVYHDGLGEQRLNPLIFDDVPRERVEVTTFWIELFKQLLVPEKKSGGAKFVFGTLLPFLNDTPIEGQMNKFPGMVEFASWLPPAIGGDNSCAITCTAALYTVLRWLPSPEGFDESTAAWTAFVSTRECVLSLLPGKTLMGMTQRTRRLLCRGLAWYAAEHKKVFPNSRSSPFIAHETSKIEAAIEATLACPDESQQQWRPPSLPDDSIQYSEVNTKFPWFDRLSRIEDVDGLAGPARPPAIVIPVDLCSLQSERIRSVAQLRDFLYNAVTSIALLQNQSEEIPQAQQTSFSLIASAMCRVVPLPTDEEFWRLPELRVEANRSFLLHYTHLLTRHFAAAAFSIDCRSDRASDAVRLVTATMLVVLTDRLCRIVSTDTPSLFAKHYSGKADGPVLPFVLDPGVFGEESSFSLLLWPELCSARAAALELAPAETQLIEQLGLKLGVGASCRECVPELLTGERSDILDHCPELAWLRDVVFLSKIVLNSNGEKLPNPSAKGYRSSDARLQWRVEKGKVMVGGFGMKNLEHGRRKGKCRSVPSMADPSTLCDDDEEIHSEEDVLYLKHLPDFDGALSPSQVERVLAILTAPYVRIPLLLAFFSDRDRCAALANPRLQMVLDAALYEPGRWTSAPPSSEKFKIPGPVENTYTRDGLLMNELLHCPKQIAVAVGDLVDAAAERDTGRDTAPSQRCILYAARLVARVCIYVEHAKEWYGEEIDRGEMEECLSILRSKLTGKIWRIVSRWCESSMRKRKYEDANSAHAHLLLLAAARSSCEMDEEEVRVVYGAVLKAQVYLSMHHRWSKPEVPSGVLGGIYNVEVMNTFTLFRRPIYLRLKADGAWAGSLLEDVVKMVSNSDGESPTDRHWTEQSGLPGVFVPQSESSEGDRREESSEKEGYAAWLLRVTQPPALTVNVNLGRFTLKQHQPGTLPEWALQFPDFFEVFGDETTAESMQVAQVESSQFREWYRVSTGLTSFLPSYPRGPTSFRRIFACTRKLLVVTGVCCLALVTKALLGMWWSSPGHRLSSWSSMSLVTAASPTGDSSGAAMSRHHSRGRIDGDAPASVLDDRALVMGGKLSAYAGPREVPDVVPQESLVITRSISDERGVEKFVPRRFLRGLLPEQLLDKYMFWQQQSGAHKGWLEPPLELLNLSLAAGDSDVASLAALCSRLEAVSHVLAWGRAGKVELHEHYWLARRGDVISASTEALLKEFIGATALLCGDYGTRAILCSAGLSAGRTAVGGEVVLFEHSGKSCLWPFCSAAVHLLCMKWLAGLYADAADMIMDIFTDEATRQERWFPLEDELAVLETIQVGTGSTEVENRRKILRGTSLDAAFVDVSLSFDHGDGWCSSGGRGDVDGVLTSTLSSWTKLGGYSKSTGESSEIAGADAVAYLMENDTLHFMFIYEVFAGALSFKAWNEDDPHTVAACLSRTCVRGSDGLALVLRTLSDSPSADVQRVLPPLPKLSKFDILGQQKSKWLREVGGAISKLPMPPHFASPWRAKTAVPCPRPWMCAPFVESFDRDQREFHCDEVSSAFAERPLGDIVRGACLIRTGSGVEANPATQHLGKVEGLLDDIGGHQACRSPLSRKWVARMKADVENFRQIEEEQESYFLTQGVEDVVEQARTRLREDGQLLDGLIRRATELANATIGSRERVEMVSGQEVSVNFCTLIRLFVTEDGAGILRQLKSAMFVASRIEQLRRVLESAERDEGKGDERTLSELCARRTYCGPVVNGRFGYDPRLLTCEFLFGILLRHGQVELLNKFTKAVADDEPMVHQMIMGAGKTTVLLPLLGLLFRSRQQLVVCCVTASLLEFTREVLRGRYSSPAIAASVITLDFGRSDSCDGKFLRKVLTAQRRQAVVVTTPQTLKSVALKWAELRQRLVDDDILKANTSAGRRGKRFFKKLIGRHSADDRLEPLSTAERSEIEGEIDRCLKVLDVFQAGVILMDEVDLLLHPLKSELRWPLGEKRPLDMTEPMSEETCCLEDIDTLGLANSKDAVDVAGSIKETLRRGIEGEWLSDRPHLLLHDRGCYEQQLLPWLCNDSALAAFLNGFGEDEGGICKALGDKDVKLLLLARQWLQTILPFILEKRHLVDYGLLPSDWITQTTSKSRRLMAVPYVGKDRPSATSEFSHPDVLIGFTLLAYRRSGLRLSDFKALVICARDGMENGSSGREKREARVRGFAWDGTPLVDIGKGTDKSATGTAWHEFEPSVSDAETTDGDDADDMDSIRNSLWPLELVDPRDTAQMDILWHLMRRASPSATIYYLFNVAFPAALSHTPGVLVASGQELGSPLLFHHRLGFSGTPNDLLPTEMGCLPASSLAGVYALIDCGALITGVSNLQVARELLRLLPEDAFDAVVFLDDSSDERLVSSAIRGNIATAVIEHIMEMSDERLLMNSMRYSFHVLLVAVAAFRCMAVIKLRYWSGPTTGLVIPLAHSGLAPSRRFTFYDHIHTTGMDIPQPAGCIGMITLGKDTTFRDYAQSAFRLRGLGGTQRQKLSLITTTQVSHQILGDHQPSPITQQDLLLKVLARACVNSITSESSQYILLCQQNLENVWRSIAWKRMKDIPDESAKSLSILREPVDHTISTDPEADSLQLGLYQKEERKLGNYSTDWLDMKSQNIARERLGELAAAVSRAPRSYGSAFLQLSGEQVEEQEQEQEEEQEQEQEQEVQQELEIETESEYATDQKYNRDKDPITPWDLRQVCLDACATAKTFYPANQLTVSNGLMGQTAAEPLEFPMAMMVSNNFYRNTWKLRAGQESITINQLMDRVESGELGSPAVNLIDLDASPKRLPSGVSLGEYLAGASPEREWYLWLKLSIYECPGLSARPLDASPSYRDTSRTFATTTVDQLWQFVDCERTGFTSQQLALMQTALEGVPYEARLKWWLRMRACRLRAAESRLVARLVDSAGIDIS</sequence>
<dbReference type="InterPro" id="IPR022099">
    <property type="entry name" value="DUF3638"/>
</dbReference>
<evidence type="ECO:0000256" key="4">
    <source>
        <dbReference type="ARBA" id="ARBA00022786"/>
    </source>
</evidence>
<proteinExistence type="predicted"/>
<dbReference type="GO" id="GO:0005634">
    <property type="term" value="C:nucleus"/>
    <property type="evidence" value="ECO:0007669"/>
    <property type="project" value="TreeGrafter"/>
</dbReference>
<dbReference type="EC" id="3.4.19.12" evidence="2"/>
<evidence type="ECO:0000256" key="3">
    <source>
        <dbReference type="ARBA" id="ARBA00022670"/>
    </source>
</evidence>
<dbReference type="GO" id="GO:0005737">
    <property type="term" value="C:cytoplasm"/>
    <property type="evidence" value="ECO:0007669"/>
    <property type="project" value="TreeGrafter"/>
</dbReference>
<dbReference type="Pfam" id="PF12359">
    <property type="entry name" value="DUF3645"/>
    <property type="match status" value="1"/>
</dbReference>
<dbReference type="GO" id="GO:0071947">
    <property type="term" value="P:protein deubiquitination involved in ubiquitin-dependent protein catabolic process"/>
    <property type="evidence" value="ECO:0007669"/>
    <property type="project" value="TreeGrafter"/>
</dbReference>
<feature type="compositionally biased region" description="Acidic residues" evidence="7">
    <location>
        <begin position="2906"/>
        <end position="2930"/>
    </location>
</feature>
<dbReference type="PANTHER" id="PTHR13367">
    <property type="entry name" value="UBIQUITIN THIOESTERASE"/>
    <property type="match status" value="1"/>
</dbReference>
<dbReference type="EMBL" id="JABANP010000171">
    <property type="protein sequence ID" value="KAF4687849.1"/>
    <property type="molecule type" value="Genomic_DNA"/>
</dbReference>
<dbReference type="InterPro" id="IPR027417">
    <property type="entry name" value="P-loop_NTPase"/>
</dbReference>
<feature type="domain" description="DUF3645" evidence="9">
    <location>
        <begin position="2363"/>
        <end position="2394"/>
    </location>
</feature>
<keyword evidence="4" id="KW-0833">Ubl conjugation pathway</keyword>
<evidence type="ECO:0000256" key="7">
    <source>
        <dbReference type="SAM" id="MobiDB-lite"/>
    </source>
</evidence>
<dbReference type="PANTHER" id="PTHR13367:SF28">
    <property type="entry name" value="UBIQUITIN THIOESTERASE ZRANB1"/>
    <property type="match status" value="1"/>
</dbReference>
<dbReference type="Proteomes" id="UP000541610">
    <property type="component" value="Unassembled WGS sequence"/>
</dbReference>
<dbReference type="InterPro" id="IPR051346">
    <property type="entry name" value="OTU_Deubiquitinase"/>
</dbReference>
<protein>
    <recommendedName>
        <fullName evidence="2">ubiquitinyl hydrolase 1</fullName>
        <ecNumber evidence="2">3.4.19.12</ecNumber>
    </recommendedName>
</protein>
<feature type="region of interest" description="Disordered" evidence="7">
    <location>
        <begin position="1111"/>
        <end position="1147"/>
    </location>
</feature>
<dbReference type="InterPro" id="IPR022105">
    <property type="entry name" value="DUF3645"/>
</dbReference>
<comment type="catalytic activity">
    <reaction evidence="1">
        <text>Thiol-dependent hydrolysis of ester, thioester, amide, peptide and isopeptide bonds formed by the C-terminal Gly of ubiquitin (a 76-residue protein attached to proteins as an intracellular targeting signal).</text>
        <dbReference type="EC" id="3.4.19.12"/>
    </reaction>
</comment>
<keyword evidence="3" id="KW-0645">Protease</keyword>
<reference evidence="10 11" key="1">
    <citation type="submission" date="2020-04" db="EMBL/GenBank/DDBJ databases">
        <title>Perkinsus olseni comparative genomics.</title>
        <authorList>
            <person name="Bogema D.R."/>
        </authorList>
    </citation>
    <scope>NUCLEOTIDE SEQUENCE [LARGE SCALE GENOMIC DNA]</scope>
    <source>
        <strain evidence="10">00978-12</strain>
    </source>
</reference>
<dbReference type="GO" id="GO:0004843">
    <property type="term" value="F:cysteine-type deubiquitinase activity"/>
    <property type="evidence" value="ECO:0007669"/>
    <property type="project" value="UniProtKB-EC"/>
</dbReference>